<evidence type="ECO:0000256" key="6">
    <source>
        <dbReference type="SAM" id="SignalP"/>
    </source>
</evidence>
<evidence type="ECO:0000259" key="7">
    <source>
        <dbReference type="PROSITE" id="PS50240"/>
    </source>
</evidence>
<proteinExistence type="inferred from homology"/>
<keyword evidence="4" id="KW-0720">Serine protease</keyword>
<evidence type="ECO:0000256" key="5">
    <source>
        <dbReference type="ARBA" id="ARBA00023157"/>
    </source>
</evidence>
<feature type="domain" description="Peptidase S1" evidence="7">
    <location>
        <begin position="10"/>
        <end position="225"/>
    </location>
</feature>
<feature type="signal peptide" evidence="6">
    <location>
        <begin position="1"/>
        <end position="16"/>
    </location>
</feature>
<dbReference type="SMART" id="SM00020">
    <property type="entry name" value="Tryp_SPc"/>
    <property type="match status" value="1"/>
</dbReference>
<sequence length="248" mass="27457">MFLFFLSLQLLASSKACDPYESKSLASIFFREQVLCGGVLVNPNWVLTAAQCVYPQHIRQRHIAVRVGPIDSYGQIKEVKKGVQHALFKSHKDPQYDIGLLLVDGPIKDSLHIDFPKLPTHGFTEHCVSGTAVSWRRNQNIHRRFVFCGDFHLNASSCAELFPEKKLGENVICAVNDKACIGEKGGVVLCEDVVVGVLSKCYPDRHLVMLMRVESFTEFIEETISSRGGVVGASTFVVLGVFSALCLV</sequence>
<evidence type="ECO:0000313" key="9">
    <source>
        <dbReference type="Proteomes" id="UP001168821"/>
    </source>
</evidence>
<keyword evidence="6" id="KW-0732">Signal</keyword>
<name>A0AA38I5W5_9CUCU</name>
<dbReference type="PANTHER" id="PTHR24276:SF91">
    <property type="entry name" value="AT26814P-RELATED"/>
    <property type="match status" value="1"/>
</dbReference>
<evidence type="ECO:0000256" key="2">
    <source>
        <dbReference type="ARBA" id="ARBA00022670"/>
    </source>
</evidence>
<dbReference type="GO" id="GO:0004252">
    <property type="term" value="F:serine-type endopeptidase activity"/>
    <property type="evidence" value="ECO:0007669"/>
    <property type="project" value="InterPro"/>
</dbReference>
<evidence type="ECO:0000256" key="3">
    <source>
        <dbReference type="ARBA" id="ARBA00022801"/>
    </source>
</evidence>
<reference evidence="8" key="1">
    <citation type="journal article" date="2023" name="G3 (Bethesda)">
        <title>Whole genome assemblies of Zophobas morio and Tenebrio molitor.</title>
        <authorList>
            <person name="Kaur S."/>
            <person name="Stinson S.A."/>
            <person name="diCenzo G.C."/>
        </authorList>
    </citation>
    <scope>NUCLEOTIDE SEQUENCE</scope>
    <source>
        <strain evidence="8">QUZm001</strain>
    </source>
</reference>
<dbReference type="EMBL" id="JALNTZ010000006">
    <property type="protein sequence ID" value="KAJ3648611.1"/>
    <property type="molecule type" value="Genomic_DNA"/>
</dbReference>
<keyword evidence="9" id="KW-1185">Reference proteome</keyword>
<comment type="similarity">
    <text evidence="1">Belongs to the peptidase S1 family.</text>
</comment>
<keyword evidence="3" id="KW-0378">Hydrolase</keyword>
<dbReference type="Gene3D" id="2.40.10.10">
    <property type="entry name" value="Trypsin-like serine proteases"/>
    <property type="match status" value="1"/>
</dbReference>
<evidence type="ECO:0000256" key="1">
    <source>
        <dbReference type="ARBA" id="ARBA00007664"/>
    </source>
</evidence>
<dbReference type="InterPro" id="IPR043504">
    <property type="entry name" value="Peptidase_S1_PA_chymotrypsin"/>
</dbReference>
<organism evidence="8 9">
    <name type="scientific">Zophobas morio</name>
    <dbReference type="NCBI Taxonomy" id="2755281"/>
    <lineage>
        <taxon>Eukaryota</taxon>
        <taxon>Metazoa</taxon>
        <taxon>Ecdysozoa</taxon>
        <taxon>Arthropoda</taxon>
        <taxon>Hexapoda</taxon>
        <taxon>Insecta</taxon>
        <taxon>Pterygota</taxon>
        <taxon>Neoptera</taxon>
        <taxon>Endopterygota</taxon>
        <taxon>Coleoptera</taxon>
        <taxon>Polyphaga</taxon>
        <taxon>Cucujiformia</taxon>
        <taxon>Tenebrionidae</taxon>
        <taxon>Zophobas</taxon>
    </lineage>
</organism>
<dbReference type="PRINTS" id="PR00722">
    <property type="entry name" value="CHYMOTRYPSIN"/>
</dbReference>
<feature type="chain" id="PRO_5041356315" description="Peptidase S1 domain-containing protein" evidence="6">
    <location>
        <begin position="17"/>
        <end position="248"/>
    </location>
</feature>
<keyword evidence="5" id="KW-1015">Disulfide bond</keyword>
<accession>A0AA38I5W5</accession>
<comment type="caution">
    <text evidence="8">The sequence shown here is derived from an EMBL/GenBank/DDBJ whole genome shotgun (WGS) entry which is preliminary data.</text>
</comment>
<evidence type="ECO:0000313" key="8">
    <source>
        <dbReference type="EMBL" id="KAJ3648611.1"/>
    </source>
</evidence>
<dbReference type="PANTHER" id="PTHR24276">
    <property type="entry name" value="POLYSERASE-RELATED"/>
    <property type="match status" value="1"/>
</dbReference>
<dbReference type="GO" id="GO:0006508">
    <property type="term" value="P:proteolysis"/>
    <property type="evidence" value="ECO:0007669"/>
    <property type="project" value="UniProtKB-KW"/>
</dbReference>
<gene>
    <name evidence="8" type="ORF">Zmor_020403</name>
</gene>
<dbReference type="InterPro" id="IPR009003">
    <property type="entry name" value="Peptidase_S1_PA"/>
</dbReference>
<dbReference type="InterPro" id="IPR050430">
    <property type="entry name" value="Peptidase_S1"/>
</dbReference>
<dbReference type="Pfam" id="PF00089">
    <property type="entry name" value="Trypsin"/>
    <property type="match status" value="1"/>
</dbReference>
<dbReference type="PROSITE" id="PS50240">
    <property type="entry name" value="TRYPSIN_DOM"/>
    <property type="match status" value="1"/>
</dbReference>
<dbReference type="InterPro" id="IPR001254">
    <property type="entry name" value="Trypsin_dom"/>
</dbReference>
<dbReference type="Proteomes" id="UP001168821">
    <property type="component" value="Unassembled WGS sequence"/>
</dbReference>
<dbReference type="InterPro" id="IPR001314">
    <property type="entry name" value="Peptidase_S1A"/>
</dbReference>
<evidence type="ECO:0000256" key="4">
    <source>
        <dbReference type="ARBA" id="ARBA00022825"/>
    </source>
</evidence>
<keyword evidence="2" id="KW-0645">Protease</keyword>
<dbReference type="AlphaFoldDB" id="A0AA38I5W5"/>
<dbReference type="SUPFAM" id="SSF50494">
    <property type="entry name" value="Trypsin-like serine proteases"/>
    <property type="match status" value="1"/>
</dbReference>
<protein>
    <recommendedName>
        <fullName evidence="7">Peptidase S1 domain-containing protein</fullName>
    </recommendedName>
</protein>